<comment type="caution">
    <text evidence="3">The sequence shown here is derived from an EMBL/GenBank/DDBJ whole genome shotgun (WGS) entry which is preliminary data.</text>
</comment>
<keyword evidence="1" id="KW-0812">Transmembrane</keyword>
<feature type="domain" description="Acyltransferase 3" evidence="2">
    <location>
        <begin position="12"/>
        <end position="279"/>
    </location>
</feature>
<dbReference type="InterPro" id="IPR052734">
    <property type="entry name" value="Nod_factor_acetyltransferase"/>
</dbReference>
<keyword evidence="1" id="KW-1133">Transmembrane helix</keyword>
<dbReference type="GO" id="GO:0016746">
    <property type="term" value="F:acyltransferase activity"/>
    <property type="evidence" value="ECO:0007669"/>
    <property type="project" value="UniProtKB-KW"/>
</dbReference>
<evidence type="ECO:0000256" key="1">
    <source>
        <dbReference type="SAM" id="Phobius"/>
    </source>
</evidence>
<dbReference type="InterPro" id="IPR002656">
    <property type="entry name" value="Acyl_transf_3_dom"/>
</dbReference>
<dbReference type="PANTHER" id="PTHR37312">
    <property type="entry name" value="MEMBRANE-BOUND ACYLTRANSFERASE YKRP-RELATED"/>
    <property type="match status" value="1"/>
</dbReference>
<name>A0ABR7GFL8_9FIRM</name>
<feature type="transmembrane region" description="Helical" evidence="1">
    <location>
        <begin position="292"/>
        <end position="315"/>
    </location>
</feature>
<protein>
    <submittedName>
        <fullName evidence="3">Acyltransferase family protein</fullName>
    </submittedName>
</protein>
<feature type="transmembrane region" description="Helical" evidence="1">
    <location>
        <begin position="204"/>
        <end position="224"/>
    </location>
</feature>
<reference evidence="3 4" key="1">
    <citation type="submission" date="2020-08" db="EMBL/GenBank/DDBJ databases">
        <title>Genome public.</title>
        <authorList>
            <person name="Liu C."/>
            <person name="Sun Q."/>
        </authorList>
    </citation>
    <scope>NUCLEOTIDE SEQUENCE [LARGE SCALE GENOMIC DNA]</scope>
    <source>
        <strain evidence="3 4">NSJ-9</strain>
    </source>
</reference>
<dbReference type="Pfam" id="PF01757">
    <property type="entry name" value="Acyl_transf_3"/>
    <property type="match status" value="1"/>
</dbReference>
<feature type="transmembrane region" description="Helical" evidence="1">
    <location>
        <begin position="230"/>
        <end position="249"/>
    </location>
</feature>
<feature type="transmembrane region" description="Helical" evidence="1">
    <location>
        <begin position="12"/>
        <end position="29"/>
    </location>
</feature>
<proteinExistence type="predicted"/>
<gene>
    <name evidence="3" type="ORF">H8R94_06415</name>
</gene>
<sequence length="329" mass="37840">MGRKEEKKRNLTLDFARGFAILLMIYDHIIGHGKVITSFHMPLFFIISGYLLKDQPFRQTLKKKAKGLLLPYLEFAGLAILVGFFKAIFILHANWQATGNYLFHKMVDTLCARDIWLLWFLLALFEALMIYVGIKCLTKNRYMQIILVLLVFVLGYCLSQKYGSANFYYLDQGMMAVLFVAVGDAAKKLSWEKLYRFSWMRMGILAMMLVIWMLGICFGLLVMANRVYEGFPLCIFSAIAGTYLVVFCSHFMKRIPLLGSMIVWCGQNTLEILCLANIFRQFSDWKALCQGLGIHSIFVMSLLQTGLIVGIVLVWKIIIKHTRKLDARQ</sequence>
<dbReference type="EMBL" id="JACOPG010000002">
    <property type="protein sequence ID" value="MBC5686240.1"/>
    <property type="molecule type" value="Genomic_DNA"/>
</dbReference>
<organism evidence="3 4">
    <name type="scientific">Roseburia lenta</name>
    <dbReference type="NCBI Taxonomy" id="2763061"/>
    <lineage>
        <taxon>Bacteria</taxon>
        <taxon>Bacillati</taxon>
        <taxon>Bacillota</taxon>
        <taxon>Clostridia</taxon>
        <taxon>Lachnospirales</taxon>
        <taxon>Lachnospiraceae</taxon>
        <taxon>Roseburia</taxon>
    </lineage>
</organism>
<evidence type="ECO:0000313" key="3">
    <source>
        <dbReference type="EMBL" id="MBC5686240.1"/>
    </source>
</evidence>
<dbReference type="Proteomes" id="UP000643810">
    <property type="component" value="Unassembled WGS sequence"/>
</dbReference>
<keyword evidence="1" id="KW-0472">Membrane</keyword>
<feature type="transmembrane region" description="Helical" evidence="1">
    <location>
        <begin position="141"/>
        <end position="159"/>
    </location>
</feature>
<dbReference type="RefSeq" id="WP_186854181.1">
    <property type="nucleotide sequence ID" value="NZ_JACOPG010000002.1"/>
</dbReference>
<keyword evidence="3" id="KW-0012">Acyltransferase</keyword>
<evidence type="ECO:0000313" key="4">
    <source>
        <dbReference type="Proteomes" id="UP000643810"/>
    </source>
</evidence>
<feature type="transmembrane region" description="Helical" evidence="1">
    <location>
        <begin position="115"/>
        <end position="134"/>
    </location>
</feature>
<keyword evidence="4" id="KW-1185">Reference proteome</keyword>
<feature type="transmembrane region" description="Helical" evidence="1">
    <location>
        <begin position="72"/>
        <end position="95"/>
    </location>
</feature>
<dbReference type="PANTHER" id="PTHR37312:SF1">
    <property type="entry name" value="MEMBRANE-BOUND ACYLTRANSFERASE YKRP-RELATED"/>
    <property type="match status" value="1"/>
</dbReference>
<evidence type="ECO:0000259" key="2">
    <source>
        <dbReference type="Pfam" id="PF01757"/>
    </source>
</evidence>
<accession>A0ABR7GFL8</accession>
<keyword evidence="3" id="KW-0808">Transferase</keyword>
<feature type="transmembrane region" description="Helical" evidence="1">
    <location>
        <begin position="35"/>
        <end position="52"/>
    </location>
</feature>